<organism evidence="2 3">
    <name type="scientific">Corchorus olitorius</name>
    <dbReference type="NCBI Taxonomy" id="93759"/>
    <lineage>
        <taxon>Eukaryota</taxon>
        <taxon>Viridiplantae</taxon>
        <taxon>Streptophyta</taxon>
        <taxon>Embryophyta</taxon>
        <taxon>Tracheophyta</taxon>
        <taxon>Spermatophyta</taxon>
        <taxon>Magnoliopsida</taxon>
        <taxon>eudicotyledons</taxon>
        <taxon>Gunneridae</taxon>
        <taxon>Pentapetalae</taxon>
        <taxon>rosids</taxon>
        <taxon>malvids</taxon>
        <taxon>Malvales</taxon>
        <taxon>Malvaceae</taxon>
        <taxon>Grewioideae</taxon>
        <taxon>Apeibeae</taxon>
        <taxon>Corchorus</taxon>
    </lineage>
</organism>
<dbReference type="EMBL" id="AWUE01020452">
    <property type="protein sequence ID" value="OMO68066.1"/>
    <property type="molecule type" value="Genomic_DNA"/>
</dbReference>
<feature type="region of interest" description="Disordered" evidence="1">
    <location>
        <begin position="23"/>
        <end position="42"/>
    </location>
</feature>
<keyword evidence="3" id="KW-1185">Reference proteome</keyword>
<dbReference type="Proteomes" id="UP000187203">
    <property type="component" value="Unassembled WGS sequence"/>
</dbReference>
<comment type="caution">
    <text evidence="2">The sequence shown here is derived from an EMBL/GenBank/DDBJ whole genome shotgun (WGS) entry which is preliminary data.</text>
</comment>
<evidence type="ECO:0000313" key="3">
    <source>
        <dbReference type="Proteomes" id="UP000187203"/>
    </source>
</evidence>
<evidence type="ECO:0000256" key="1">
    <source>
        <dbReference type="SAM" id="MobiDB-lite"/>
    </source>
</evidence>
<gene>
    <name evidence="2" type="ORF">COLO4_29918</name>
</gene>
<sequence>MSNNEWFLKGCKALALSAGGERYSAASPKPKSKYVRLGPGSL</sequence>
<evidence type="ECO:0000313" key="2">
    <source>
        <dbReference type="EMBL" id="OMO68066.1"/>
    </source>
</evidence>
<accession>A0A1R3HCQ0</accession>
<name>A0A1R3HCQ0_9ROSI</name>
<reference evidence="3" key="1">
    <citation type="submission" date="2013-09" db="EMBL/GenBank/DDBJ databases">
        <title>Corchorus olitorius genome sequencing.</title>
        <authorList>
            <person name="Alam M."/>
            <person name="Haque M.S."/>
            <person name="Islam M.S."/>
            <person name="Emdad E.M."/>
            <person name="Islam M.M."/>
            <person name="Ahmed B."/>
            <person name="Halim A."/>
            <person name="Hossen Q.M.M."/>
            <person name="Hossain M.Z."/>
            <person name="Ahmed R."/>
            <person name="Khan M.M."/>
            <person name="Islam R."/>
            <person name="Rashid M.M."/>
            <person name="Khan S.A."/>
            <person name="Rahman M.S."/>
            <person name="Alam M."/>
            <person name="Yahiya A.S."/>
            <person name="Khan M.S."/>
            <person name="Azam M.S."/>
            <person name="Haque T."/>
            <person name="Lashkar M.Z.H."/>
            <person name="Akhand A.I."/>
            <person name="Morshed G."/>
            <person name="Roy S."/>
            <person name="Uddin K.S."/>
            <person name="Rabeya T."/>
            <person name="Hossain A.S."/>
            <person name="Chowdhury A."/>
            <person name="Snigdha A.R."/>
            <person name="Mortoza M.S."/>
            <person name="Matin S.A."/>
            <person name="Hoque S.M.E."/>
            <person name="Islam M.K."/>
            <person name="Roy D.K."/>
            <person name="Haider R."/>
            <person name="Moosa M.M."/>
            <person name="Elias S.M."/>
            <person name="Hasan A.M."/>
            <person name="Jahan S."/>
            <person name="Shafiuddin M."/>
            <person name="Mahmood N."/>
            <person name="Shommy N.S."/>
        </authorList>
    </citation>
    <scope>NUCLEOTIDE SEQUENCE [LARGE SCALE GENOMIC DNA]</scope>
    <source>
        <strain evidence="3">cv. O-4</strain>
    </source>
</reference>
<dbReference type="AlphaFoldDB" id="A0A1R3HCQ0"/>
<proteinExistence type="predicted"/>
<protein>
    <submittedName>
        <fullName evidence="2">Uncharacterized protein</fullName>
    </submittedName>
</protein>